<feature type="transmembrane region" description="Helical" evidence="1">
    <location>
        <begin position="479"/>
        <end position="508"/>
    </location>
</feature>
<evidence type="ECO:0000256" key="1">
    <source>
        <dbReference type="SAM" id="Phobius"/>
    </source>
</evidence>
<dbReference type="RefSeq" id="WP_100993302.1">
    <property type="nucleotide sequence ID" value="NZ_CP025096.1"/>
</dbReference>
<keyword evidence="1" id="KW-0472">Membrane</keyword>
<accession>A0A2K8ZA68</accession>
<keyword evidence="1" id="KW-0812">Transmembrane</keyword>
<dbReference type="EMBL" id="CP025096">
    <property type="protein sequence ID" value="AUD06767.1"/>
    <property type="molecule type" value="Genomic_DNA"/>
</dbReference>
<dbReference type="KEGG" id="spir:CWM47_35940"/>
<dbReference type="Proteomes" id="UP000232883">
    <property type="component" value="Chromosome"/>
</dbReference>
<sequence length="519" mass="59299">MLLIILIYLIVLVPLALLVRTLSFTAYRWLFTILHGLWLTVLTLSCSNTQPLFLAEEAEALSIVTYFRQLFVSEKNNDQLNSTDNFLLVDVSMDTQLLTKPKERLFEKYGAVTSGVDRARLTTFLNLFLQDSVIGMSTELIVCDLLLDYPSINARVDMSLQKSLTALNQQQKLLVADSPERFSEKTGSAPISLQQAPVDFSLHDGLFFNYSLIDSAGRSSLPYKLYQLISNKRIISRPVPLLGRLIEEHNVSDSTDRRVYWALNTFIPELRIADAPIQDLVNPRETSWLDEFLSLLGFTPSAEEMVLQTETPVYELGELLNKPDLLRKHLSLHQVEKTIVLIGSFKDPQRDVHQTAYGSIHGPLLLMNIYLNLVNGSHIISLSYLVFLITMFSWVSHQMLRKKINCQDDGLRLMLREWKEKLLNKRYESKLYADTSDTKNVSSTNSFPNTIAVMVGLKQRINHVSKLIMEEAFFSKQPYWILLLILSISALYFQHVINIMGLAIYIAAIDFSLRVLRQN</sequence>
<dbReference type="AlphaFoldDB" id="A0A2K8ZA68"/>
<dbReference type="OrthoDB" id="974603at2"/>
<name>A0A2K8ZA68_9BACT</name>
<proteinExistence type="predicted"/>
<evidence type="ECO:0000313" key="3">
    <source>
        <dbReference type="Proteomes" id="UP000232883"/>
    </source>
</evidence>
<keyword evidence="1" id="KW-1133">Transmembrane helix</keyword>
<organism evidence="2 3">
    <name type="scientific">Spirosoma pollinicola</name>
    <dbReference type="NCBI Taxonomy" id="2057025"/>
    <lineage>
        <taxon>Bacteria</taxon>
        <taxon>Pseudomonadati</taxon>
        <taxon>Bacteroidota</taxon>
        <taxon>Cytophagia</taxon>
        <taxon>Cytophagales</taxon>
        <taxon>Cytophagaceae</taxon>
        <taxon>Spirosoma</taxon>
    </lineage>
</organism>
<protein>
    <recommendedName>
        <fullName evidence="4">CHASE2 domain-containing protein</fullName>
    </recommendedName>
</protein>
<gene>
    <name evidence="2" type="ORF">CWM47_35940</name>
</gene>
<feature type="transmembrane region" description="Helical" evidence="1">
    <location>
        <begin position="369"/>
        <end position="395"/>
    </location>
</feature>
<reference evidence="2 3" key="1">
    <citation type="submission" date="2017-11" db="EMBL/GenBank/DDBJ databases">
        <title>Taxonomic description and genome sequences of Spirosoma HA7 sp. nov., isolated from pollen microhabitat of Corylus avellana.</title>
        <authorList>
            <person name="Ambika Manirajan B."/>
            <person name="Suarez C."/>
            <person name="Ratering S."/>
            <person name="Geissler-Plaum R."/>
            <person name="Cardinale M."/>
            <person name="Sylvia S."/>
        </authorList>
    </citation>
    <scope>NUCLEOTIDE SEQUENCE [LARGE SCALE GENOMIC DNA]</scope>
    <source>
        <strain evidence="2 3">HA7</strain>
    </source>
</reference>
<evidence type="ECO:0008006" key="4">
    <source>
        <dbReference type="Google" id="ProtNLM"/>
    </source>
</evidence>
<keyword evidence="3" id="KW-1185">Reference proteome</keyword>
<evidence type="ECO:0000313" key="2">
    <source>
        <dbReference type="EMBL" id="AUD06767.1"/>
    </source>
</evidence>